<dbReference type="EMBL" id="JBHFQA010000005">
    <property type="protein sequence ID" value="KAL2098578.1"/>
    <property type="molecule type" value="Genomic_DNA"/>
</dbReference>
<protein>
    <recommendedName>
        <fullName evidence="3">Laminin N-terminal domain-containing protein</fullName>
    </recommendedName>
</protein>
<evidence type="ECO:0000313" key="5">
    <source>
        <dbReference type="Proteomes" id="UP001591681"/>
    </source>
</evidence>
<keyword evidence="2" id="KW-0424">Laminin EGF-like domain</keyword>
<dbReference type="AlphaFoldDB" id="A0ABD1KHE5"/>
<dbReference type="Proteomes" id="UP001591681">
    <property type="component" value="Unassembled WGS sequence"/>
</dbReference>
<comment type="caution">
    <text evidence="4">The sequence shown here is derived from an EMBL/GenBank/DDBJ whole genome shotgun (WGS) entry which is preliminary data.</text>
</comment>
<dbReference type="Gene3D" id="2.60.120.260">
    <property type="entry name" value="Galactose-binding domain-like"/>
    <property type="match status" value="1"/>
</dbReference>
<reference evidence="4 5" key="1">
    <citation type="submission" date="2024-09" db="EMBL/GenBank/DDBJ databases">
        <title>A chromosome-level genome assembly of Gray's grenadier anchovy, Coilia grayii.</title>
        <authorList>
            <person name="Fu Z."/>
        </authorList>
    </citation>
    <scope>NUCLEOTIDE SEQUENCE [LARGE SCALE GENOMIC DNA]</scope>
    <source>
        <strain evidence="4">G4</strain>
        <tissue evidence="4">Muscle</tissue>
    </source>
</reference>
<dbReference type="PANTHER" id="PTHR10574">
    <property type="entry name" value="NETRIN/LAMININ-RELATED"/>
    <property type="match status" value="1"/>
</dbReference>
<dbReference type="Pfam" id="PF00055">
    <property type="entry name" value="Laminin_N"/>
    <property type="match status" value="1"/>
</dbReference>
<evidence type="ECO:0000256" key="2">
    <source>
        <dbReference type="ARBA" id="ARBA00023292"/>
    </source>
</evidence>
<keyword evidence="1" id="KW-1015">Disulfide bond</keyword>
<dbReference type="InterPro" id="IPR008211">
    <property type="entry name" value="Laminin_N"/>
</dbReference>
<keyword evidence="5" id="KW-1185">Reference proteome</keyword>
<organism evidence="4 5">
    <name type="scientific">Coilia grayii</name>
    <name type="common">Gray's grenadier anchovy</name>
    <dbReference type="NCBI Taxonomy" id="363190"/>
    <lineage>
        <taxon>Eukaryota</taxon>
        <taxon>Metazoa</taxon>
        <taxon>Chordata</taxon>
        <taxon>Craniata</taxon>
        <taxon>Vertebrata</taxon>
        <taxon>Euteleostomi</taxon>
        <taxon>Actinopterygii</taxon>
        <taxon>Neopterygii</taxon>
        <taxon>Teleostei</taxon>
        <taxon>Clupei</taxon>
        <taxon>Clupeiformes</taxon>
        <taxon>Clupeoidei</taxon>
        <taxon>Engraulidae</taxon>
        <taxon>Coilinae</taxon>
        <taxon>Coilia</taxon>
    </lineage>
</organism>
<sequence>MPLILVLSVQDVLAVCVGAQCGAGVSRSWAVVRRGPRPLASGVPEIARDINTVLGHLQPVSVSLPRKLAAAQVHGTHVSLLLNGLEGDSTAFDTHSLLGPLTDITADSAVWIGQSSNEVMEVFTGRLPHLHTQPECRCPPSHPRVHPLVERYCIPNGAEDTTSNRVLRLNLDAHPLSYINDNDIGTSWISHVFTSAEEMDEGVTLTFDLENGQYQASGSWSRLLASLCHAALCGSVLAGRICLSRIPVEQRSCTSVAAQSSQAWPESRVFYVILQFLSAQPEAVRIQRRVGTGAGLRWRDWQYLAKNCSVFGMEDNGALEHPDSVNCIQFPSAVPLSRGNITFSMLTPEPNLRPGYNDFYNSPPLQDFVLASAVRVHLLGQYHTQGSAVPARHRYYGIDEITISGSNVAASLLPRVAE</sequence>
<dbReference type="PANTHER" id="PTHR10574:SF274">
    <property type="entry name" value="USHERIN"/>
    <property type="match status" value="1"/>
</dbReference>
<accession>A0ABD1KHE5</accession>
<evidence type="ECO:0000259" key="3">
    <source>
        <dbReference type="PROSITE" id="PS51117"/>
    </source>
</evidence>
<dbReference type="InterPro" id="IPR050440">
    <property type="entry name" value="Laminin/Netrin_ECM"/>
</dbReference>
<feature type="domain" description="Laminin N-terminal" evidence="3">
    <location>
        <begin position="111"/>
        <end position="406"/>
    </location>
</feature>
<dbReference type="PROSITE" id="PS51117">
    <property type="entry name" value="LAMININ_NTER"/>
    <property type="match status" value="1"/>
</dbReference>
<proteinExistence type="predicted"/>
<gene>
    <name evidence="4" type="ORF">ACEWY4_005058</name>
</gene>
<evidence type="ECO:0000256" key="1">
    <source>
        <dbReference type="ARBA" id="ARBA00023157"/>
    </source>
</evidence>
<name>A0ABD1KHE5_9TELE</name>
<dbReference type="SMART" id="SM00136">
    <property type="entry name" value="LamNT"/>
    <property type="match status" value="1"/>
</dbReference>
<evidence type="ECO:0000313" key="4">
    <source>
        <dbReference type="EMBL" id="KAL2098578.1"/>
    </source>
</evidence>